<feature type="domain" description="2EXR" evidence="1">
    <location>
        <begin position="64"/>
        <end position="156"/>
    </location>
</feature>
<dbReference type="Pfam" id="PF20150">
    <property type="entry name" value="2EXR"/>
    <property type="match status" value="1"/>
</dbReference>
<dbReference type="PANTHER" id="PTHR42085">
    <property type="entry name" value="F-BOX DOMAIN-CONTAINING PROTEIN"/>
    <property type="match status" value="1"/>
</dbReference>
<dbReference type="PANTHER" id="PTHR42085:SF8">
    <property type="entry name" value="F-BOX DOMAIN-CONTAINING PROTEIN"/>
    <property type="match status" value="1"/>
</dbReference>
<accession>A0A6A6ZZE1</accession>
<sequence length="325" mass="36553">MSQTTATEQCFASGRYSKRKRTQVTYFMDELDVSDTESDFEDGVQAKKRKPATPKRLPKSKIFPFMELPAEIRCMIYTYALSDPTGINLVATFKNRRRTVERISAEAQAGIKDTRRYYSANRINEDIRTNYADPVSLSPCLLAVSKQIHQEGRDVLYANDFAFTDSFALYSFMLNIGPTAARNLKSLRLMGWGYGRGMKAYNHSCFAVLAWATNLDKLTIDTTPGYSSNPKGAAEQLYRDAFPWLEAMGSAKGKVDAALDVLELPESALENYHAIPGQRPANEAKQNIESFRAALRNLLAQQQKRVMAKPSKKRKVLKNGVTDEL</sequence>
<protein>
    <recommendedName>
        <fullName evidence="1">2EXR domain-containing protein</fullName>
    </recommendedName>
</protein>
<dbReference type="AlphaFoldDB" id="A0A6A6ZZE1"/>
<reference evidence="2" key="1">
    <citation type="journal article" date="2020" name="Stud. Mycol.">
        <title>101 Dothideomycetes genomes: a test case for predicting lifestyles and emergence of pathogens.</title>
        <authorList>
            <person name="Haridas S."/>
            <person name="Albert R."/>
            <person name="Binder M."/>
            <person name="Bloem J."/>
            <person name="Labutti K."/>
            <person name="Salamov A."/>
            <person name="Andreopoulos B."/>
            <person name="Baker S."/>
            <person name="Barry K."/>
            <person name="Bills G."/>
            <person name="Bluhm B."/>
            <person name="Cannon C."/>
            <person name="Castanera R."/>
            <person name="Culley D."/>
            <person name="Daum C."/>
            <person name="Ezra D."/>
            <person name="Gonzalez J."/>
            <person name="Henrissat B."/>
            <person name="Kuo A."/>
            <person name="Liang C."/>
            <person name="Lipzen A."/>
            <person name="Lutzoni F."/>
            <person name="Magnuson J."/>
            <person name="Mondo S."/>
            <person name="Nolan M."/>
            <person name="Ohm R."/>
            <person name="Pangilinan J."/>
            <person name="Park H.-J."/>
            <person name="Ramirez L."/>
            <person name="Alfaro M."/>
            <person name="Sun H."/>
            <person name="Tritt A."/>
            <person name="Yoshinaga Y."/>
            <person name="Zwiers L.-H."/>
            <person name="Turgeon B."/>
            <person name="Goodwin S."/>
            <person name="Spatafora J."/>
            <person name="Crous P."/>
            <person name="Grigoriev I."/>
        </authorList>
    </citation>
    <scope>NUCLEOTIDE SEQUENCE</scope>
    <source>
        <strain evidence="2">CBS 113818</strain>
    </source>
</reference>
<proteinExistence type="predicted"/>
<organism evidence="2 3">
    <name type="scientific">Ophiobolus disseminans</name>
    <dbReference type="NCBI Taxonomy" id="1469910"/>
    <lineage>
        <taxon>Eukaryota</taxon>
        <taxon>Fungi</taxon>
        <taxon>Dikarya</taxon>
        <taxon>Ascomycota</taxon>
        <taxon>Pezizomycotina</taxon>
        <taxon>Dothideomycetes</taxon>
        <taxon>Pleosporomycetidae</taxon>
        <taxon>Pleosporales</taxon>
        <taxon>Pleosporineae</taxon>
        <taxon>Phaeosphaeriaceae</taxon>
        <taxon>Ophiobolus</taxon>
    </lineage>
</organism>
<evidence type="ECO:0000313" key="3">
    <source>
        <dbReference type="Proteomes" id="UP000799424"/>
    </source>
</evidence>
<name>A0A6A6ZZE1_9PLEO</name>
<gene>
    <name evidence="2" type="ORF">CC86DRAFT_351960</name>
</gene>
<dbReference type="Proteomes" id="UP000799424">
    <property type="component" value="Unassembled WGS sequence"/>
</dbReference>
<dbReference type="OrthoDB" id="5397846at2759"/>
<dbReference type="InterPro" id="IPR038883">
    <property type="entry name" value="AN11006-like"/>
</dbReference>
<dbReference type="EMBL" id="MU006227">
    <property type="protein sequence ID" value="KAF2825884.1"/>
    <property type="molecule type" value="Genomic_DNA"/>
</dbReference>
<evidence type="ECO:0000259" key="1">
    <source>
        <dbReference type="Pfam" id="PF20150"/>
    </source>
</evidence>
<evidence type="ECO:0000313" key="2">
    <source>
        <dbReference type="EMBL" id="KAF2825884.1"/>
    </source>
</evidence>
<dbReference type="InterPro" id="IPR045518">
    <property type="entry name" value="2EXR"/>
</dbReference>
<keyword evidence="3" id="KW-1185">Reference proteome</keyword>